<evidence type="ECO:0000256" key="1">
    <source>
        <dbReference type="SAM" id="SignalP"/>
    </source>
</evidence>
<dbReference type="Proteomes" id="UP000594638">
    <property type="component" value="Unassembled WGS sequence"/>
</dbReference>
<protein>
    <submittedName>
        <fullName evidence="2">Uncharacterized protein</fullName>
    </submittedName>
</protein>
<comment type="caution">
    <text evidence="2">The sequence shown here is derived from an EMBL/GenBank/DDBJ whole genome shotgun (WGS) entry which is preliminary data.</text>
</comment>
<gene>
    <name evidence="2" type="ORF">OLEA9_A045287</name>
</gene>
<evidence type="ECO:0000313" key="3">
    <source>
        <dbReference type="Proteomes" id="UP000594638"/>
    </source>
</evidence>
<keyword evidence="3" id="KW-1185">Reference proteome</keyword>
<dbReference type="EMBL" id="CACTIH010009032">
    <property type="protein sequence ID" value="CAA3019963.1"/>
    <property type="molecule type" value="Genomic_DNA"/>
</dbReference>
<dbReference type="AlphaFoldDB" id="A0A8S0UIY9"/>
<organism evidence="2 3">
    <name type="scientific">Olea europaea subsp. europaea</name>
    <dbReference type="NCBI Taxonomy" id="158383"/>
    <lineage>
        <taxon>Eukaryota</taxon>
        <taxon>Viridiplantae</taxon>
        <taxon>Streptophyta</taxon>
        <taxon>Embryophyta</taxon>
        <taxon>Tracheophyta</taxon>
        <taxon>Spermatophyta</taxon>
        <taxon>Magnoliopsida</taxon>
        <taxon>eudicotyledons</taxon>
        <taxon>Gunneridae</taxon>
        <taxon>Pentapetalae</taxon>
        <taxon>asterids</taxon>
        <taxon>lamiids</taxon>
        <taxon>Lamiales</taxon>
        <taxon>Oleaceae</taxon>
        <taxon>Oleeae</taxon>
        <taxon>Olea</taxon>
    </lineage>
</organism>
<accession>A0A8S0UIY9</accession>
<proteinExistence type="predicted"/>
<reference evidence="2 3" key="1">
    <citation type="submission" date="2019-12" db="EMBL/GenBank/DDBJ databases">
        <authorList>
            <person name="Alioto T."/>
            <person name="Alioto T."/>
            <person name="Gomez Garrido J."/>
        </authorList>
    </citation>
    <scope>NUCLEOTIDE SEQUENCE [LARGE SCALE GENOMIC DNA]</scope>
</reference>
<dbReference type="Gramene" id="OE9A045287T1">
    <property type="protein sequence ID" value="OE9A045287C1"/>
    <property type="gene ID" value="OE9A045287"/>
</dbReference>
<sequence>MWQPPRLLGLLLCLSELLVAASSSLRTLDKPFRTSSGREHEGFGLNPLSGLRSTHVCLRASFRKRALLKMANFWRRISLGLFFSPRAVILGWLAFHAYSLMLLAQGDRRESGLSRQNVGSVLPIPYRTKSIKDTYRPPWRDYPAIVWRNGYLPSYLFLHCSILLGYSPHVCDDGGQLSGEPRY</sequence>
<feature type="chain" id="PRO_5035758626" evidence="1">
    <location>
        <begin position="21"/>
        <end position="183"/>
    </location>
</feature>
<feature type="signal peptide" evidence="1">
    <location>
        <begin position="1"/>
        <end position="20"/>
    </location>
</feature>
<keyword evidence="1" id="KW-0732">Signal</keyword>
<name>A0A8S0UIY9_OLEEU</name>
<evidence type="ECO:0000313" key="2">
    <source>
        <dbReference type="EMBL" id="CAA3019963.1"/>
    </source>
</evidence>